<protein>
    <submittedName>
        <fullName evidence="1">Uncharacterized protein</fullName>
    </submittedName>
</protein>
<evidence type="ECO:0000313" key="2">
    <source>
        <dbReference type="Proteomes" id="UP001352852"/>
    </source>
</evidence>
<dbReference type="Proteomes" id="UP001352852">
    <property type="component" value="Unassembled WGS sequence"/>
</dbReference>
<organism evidence="1 2">
    <name type="scientific">Characodon lateralis</name>
    <dbReference type="NCBI Taxonomy" id="208331"/>
    <lineage>
        <taxon>Eukaryota</taxon>
        <taxon>Metazoa</taxon>
        <taxon>Chordata</taxon>
        <taxon>Craniata</taxon>
        <taxon>Vertebrata</taxon>
        <taxon>Euteleostomi</taxon>
        <taxon>Actinopterygii</taxon>
        <taxon>Neopterygii</taxon>
        <taxon>Teleostei</taxon>
        <taxon>Neoteleostei</taxon>
        <taxon>Acanthomorphata</taxon>
        <taxon>Ovalentaria</taxon>
        <taxon>Atherinomorphae</taxon>
        <taxon>Cyprinodontiformes</taxon>
        <taxon>Goodeidae</taxon>
        <taxon>Characodon</taxon>
    </lineage>
</organism>
<evidence type="ECO:0000313" key="1">
    <source>
        <dbReference type="EMBL" id="MED6283308.1"/>
    </source>
</evidence>
<reference evidence="1 2" key="1">
    <citation type="submission" date="2021-06" db="EMBL/GenBank/DDBJ databases">
        <authorList>
            <person name="Palmer J.M."/>
        </authorList>
    </citation>
    <scope>NUCLEOTIDE SEQUENCE [LARGE SCALE GENOMIC DNA]</scope>
    <source>
        <strain evidence="1 2">CL_MEX2019</strain>
        <tissue evidence="1">Muscle</tissue>
    </source>
</reference>
<comment type="caution">
    <text evidence="1">The sequence shown here is derived from an EMBL/GenBank/DDBJ whole genome shotgun (WGS) entry which is preliminary data.</text>
</comment>
<proteinExistence type="predicted"/>
<sequence>MGQHWSKSSVEARVIFQRSSPEHVSLKEDPCSTPPSVVRIQRKVPSPATCIHPSARTAEKPSPQSWPLCRRDTEGLVYVMDNPTGERCVPYTDVYIQYLNASCLHYNS</sequence>
<name>A0ABU7E7S6_9TELE</name>
<accession>A0ABU7E7S6</accession>
<dbReference type="EMBL" id="JAHUTJ010049593">
    <property type="protein sequence ID" value="MED6283308.1"/>
    <property type="molecule type" value="Genomic_DNA"/>
</dbReference>
<gene>
    <name evidence="1" type="ORF">CHARACLAT_007428</name>
</gene>
<keyword evidence="2" id="KW-1185">Reference proteome</keyword>